<evidence type="ECO:0000313" key="2">
    <source>
        <dbReference type="Proteomes" id="UP000199602"/>
    </source>
</evidence>
<gene>
    <name evidence="1" type="ORF">SAMN04488516_101423</name>
</gene>
<dbReference type="Proteomes" id="UP000199602">
    <property type="component" value="Unassembled WGS sequence"/>
</dbReference>
<accession>A0A1H0AIF8</accession>
<name>A0A1H0AIF8_9BACT</name>
<sequence length="240" mass="28684">MKTELIFFPYLHRDYVDAQIRDKGKFLNVGFEDDDENFFTPLNLPFSQKEVHSYLRFCLEFGSQFKNLRDMESYLLQEKFLFDPEGESSLKSELLSLSKDNIKDNKGKKDKLNEAVKYHMVLILFYAYEERIKEIIELEKEVEDKLEKMHTFLGVEDSFKTKDFFSNFIVKYEVKLDTLLPAFDYFLPKEFQLLVVAENVFNELTEMGVRWQSTQDSEELLGEMEVKKGKIRKFIYRKKI</sequence>
<protein>
    <submittedName>
        <fullName evidence="1">Uncharacterized protein</fullName>
    </submittedName>
</protein>
<evidence type="ECO:0000313" key="1">
    <source>
        <dbReference type="EMBL" id="SDN33141.1"/>
    </source>
</evidence>
<dbReference type="EMBL" id="FNIN01000001">
    <property type="protein sequence ID" value="SDN33141.1"/>
    <property type="molecule type" value="Genomic_DNA"/>
</dbReference>
<dbReference type="STRING" id="206665.SAMN04488516_101423"/>
<reference evidence="1 2" key="1">
    <citation type="submission" date="2016-10" db="EMBL/GenBank/DDBJ databases">
        <authorList>
            <person name="de Groot N.N."/>
        </authorList>
    </citation>
    <scope>NUCLEOTIDE SEQUENCE [LARGE SCALE GENOMIC DNA]</scope>
    <source>
        <strain evidence="1 2">DSM 15269</strain>
    </source>
</reference>
<proteinExistence type="predicted"/>
<dbReference type="RefSeq" id="WP_092062650.1">
    <property type="nucleotide sequence ID" value="NZ_FNIN01000001.1"/>
</dbReference>
<organism evidence="1 2">
    <name type="scientific">Desulfonauticus submarinus</name>
    <dbReference type="NCBI Taxonomy" id="206665"/>
    <lineage>
        <taxon>Bacteria</taxon>
        <taxon>Pseudomonadati</taxon>
        <taxon>Thermodesulfobacteriota</taxon>
        <taxon>Desulfovibrionia</taxon>
        <taxon>Desulfovibrionales</taxon>
        <taxon>Desulfonauticaceae</taxon>
        <taxon>Desulfonauticus</taxon>
    </lineage>
</organism>
<dbReference type="AlphaFoldDB" id="A0A1H0AIF8"/>
<keyword evidence="2" id="KW-1185">Reference proteome</keyword>
<dbReference type="OrthoDB" id="5470424at2"/>